<keyword evidence="2" id="KW-0732">Signal</keyword>
<feature type="compositionally biased region" description="Low complexity" evidence="1">
    <location>
        <begin position="36"/>
        <end position="53"/>
    </location>
</feature>
<evidence type="ECO:0000256" key="1">
    <source>
        <dbReference type="SAM" id="MobiDB-lite"/>
    </source>
</evidence>
<evidence type="ECO:0000313" key="4">
    <source>
        <dbReference type="Proteomes" id="UP000030700"/>
    </source>
</evidence>
<gene>
    <name evidence="3" type="ORF">U14_02175</name>
</gene>
<dbReference type="AlphaFoldDB" id="A0A0S6VTR3"/>
<dbReference type="Proteomes" id="UP000030700">
    <property type="component" value="Unassembled WGS sequence"/>
</dbReference>
<evidence type="ECO:0000313" key="3">
    <source>
        <dbReference type="EMBL" id="GAK50933.1"/>
    </source>
</evidence>
<protein>
    <recommendedName>
        <fullName evidence="5">Lipocalin-like domain-containing protein</fullName>
    </recommendedName>
</protein>
<evidence type="ECO:0008006" key="5">
    <source>
        <dbReference type="Google" id="ProtNLM"/>
    </source>
</evidence>
<proteinExistence type="predicted"/>
<feature type="region of interest" description="Disordered" evidence="1">
    <location>
        <begin position="30"/>
        <end position="53"/>
    </location>
</feature>
<organism evidence="3">
    <name type="scientific">Candidatus Moduliflexus flocculans</name>
    <dbReference type="NCBI Taxonomy" id="1499966"/>
    <lineage>
        <taxon>Bacteria</taxon>
        <taxon>Candidatus Moduliflexota</taxon>
        <taxon>Candidatus Moduliflexia</taxon>
        <taxon>Candidatus Moduliflexales</taxon>
        <taxon>Candidatus Moduliflexaceae</taxon>
    </lineage>
</organism>
<feature type="chain" id="PRO_5006631448" description="Lipocalin-like domain-containing protein" evidence="2">
    <location>
        <begin position="24"/>
        <end position="150"/>
    </location>
</feature>
<keyword evidence="4" id="KW-1185">Reference proteome</keyword>
<feature type="region of interest" description="Disordered" evidence="1">
    <location>
        <begin position="130"/>
        <end position="150"/>
    </location>
</feature>
<reference evidence="3" key="1">
    <citation type="journal article" date="2015" name="PeerJ">
        <title>First genomic representation of candidate bacterial phylum KSB3 points to enhanced environmental sensing as a trigger of wastewater bulking.</title>
        <authorList>
            <person name="Sekiguchi Y."/>
            <person name="Ohashi A."/>
            <person name="Parks D.H."/>
            <person name="Yamauchi T."/>
            <person name="Tyson G.W."/>
            <person name="Hugenholtz P."/>
        </authorList>
    </citation>
    <scope>NUCLEOTIDE SEQUENCE [LARGE SCALE GENOMIC DNA]</scope>
</reference>
<sequence>MTHRRPMMLALMLAFCMSLLMVAMSCSDNDDDDKNPTTLPTATPTPDATPTAPTNEYNILGVWAYTMAQGGETWDSGTITFTGTAASGTFLQKTVFNAEYSGTYTVSGNAVSLKGPEDWTGTFSDANTMSGTWSSNDTPDTGTWTMTRTE</sequence>
<dbReference type="EMBL" id="DF820456">
    <property type="protein sequence ID" value="GAK50933.1"/>
    <property type="molecule type" value="Genomic_DNA"/>
</dbReference>
<accession>A0A0S6VTR3</accession>
<dbReference type="HOGENOM" id="CLU_1736945_0_0_0"/>
<name>A0A0S6VTR3_9BACT</name>
<dbReference type="PROSITE" id="PS51257">
    <property type="entry name" value="PROKAR_LIPOPROTEIN"/>
    <property type="match status" value="1"/>
</dbReference>
<feature type="signal peptide" evidence="2">
    <location>
        <begin position="1"/>
        <end position="23"/>
    </location>
</feature>
<evidence type="ECO:0000256" key="2">
    <source>
        <dbReference type="SAM" id="SignalP"/>
    </source>
</evidence>